<dbReference type="KEGG" id="haz:A9404_08470"/>
<dbReference type="InterPro" id="IPR002881">
    <property type="entry name" value="DUF58"/>
</dbReference>
<feature type="region of interest" description="Disordered" evidence="1">
    <location>
        <begin position="326"/>
        <end position="348"/>
    </location>
</feature>
<name>A0A191ZHR8_9GAMM</name>
<dbReference type="AlphaFoldDB" id="A0A191ZHR8"/>
<dbReference type="Pfam" id="PF01882">
    <property type="entry name" value="DUF58"/>
    <property type="match status" value="1"/>
</dbReference>
<organism evidence="3 4">
    <name type="scientific">Halothiobacillus diazotrophicus</name>
    <dbReference type="NCBI Taxonomy" id="1860122"/>
    <lineage>
        <taxon>Bacteria</taxon>
        <taxon>Pseudomonadati</taxon>
        <taxon>Pseudomonadota</taxon>
        <taxon>Gammaproteobacteria</taxon>
        <taxon>Chromatiales</taxon>
        <taxon>Halothiobacillaceae</taxon>
        <taxon>Halothiobacillus</taxon>
    </lineage>
</organism>
<sequence>MGRLTALLRRSSSGRRTHAPNPADIDRFMPAADAIGSAWQLGAQIGPLMEESAPTATLLSGDQLARRLGQGLDFEQLRVYQPGEPSSLIDWRISARAHEPMVRVYREPAQRQCHLIIDTSASMHFGTRQQLKITQAITVAHLLAAAALRQAMSVALHTPALPQRPSDAPSTGRTALMHRLSTLAEWAAIGEANRETDGDWAGFRQRLLRCLPDGQVIVVISDFLTEPGNEHGPLVWLPLAQHHRVLFVQIADPVERALPDVGSVVFAGNPPRRIDTHRSAERERLARLFEERRITLEDTARALGGWHALLFTDQAVPDLARQIAGAQRGQAVTEPVASDRNDRNRTSP</sequence>
<evidence type="ECO:0000256" key="1">
    <source>
        <dbReference type="SAM" id="MobiDB-lite"/>
    </source>
</evidence>
<dbReference type="RefSeq" id="WP_066100216.1">
    <property type="nucleotide sequence ID" value="NZ_CP016027.1"/>
</dbReference>
<dbReference type="PANTHER" id="PTHR33608:SF12">
    <property type="entry name" value="DUF58 DOMAIN-CONTAINING PROTEIN"/>
    <property type="match status" value="1"/>
</dbReference>
<dbReference type="PANTHER" id="PTHR33608">
    <property type="entry name" value="BLL2464 PROTEIN"/>
    <property type="match status" value="1"/>
</dbReference>
<dbReference type="InterPro" id="IPR036465">
    <property type="entry name" value="vWFA_dom_sf"/>
</dbReference>
<accession>A0A191ZHR8</accession>
<keyword evidence="4" id="KW-1185">Reference proteome</keyword>
<dbReference type="EMBL" id="CP016027">
    <property type="protein sequence ID" value="ANJ67410.1"/>
    <property type="molecule type" value="Genomic_DNA"/>
</dbReference>
<evidence type="ECO:0000313" key="3">
    <source>
        <dbReference type="EMBL" id="ANJ67410.1"/>
    </source>
</evidence>
<dbReference type="Proteomes" id="UP000078596">
    <property type="component" value="Chromosome"/>
</dbReference>
<proteinExistence type="predicted"/>
<feature type="compositionally biased region" description="Basic and acidic residues" evidence="1">
    <location>
        <begin position="337"/>
        <end position="348"/>
    </location>
</feature>
<gene>
    <name evidence="3" type="ORF">A9404_08470</name>
</gene>
<dbReference type="SUPFAM" id="SSF53300">
    <property type="entry name" value="vWA-like"/>
    <property type="match status" value="1"/>
</dbReference>
<evidence type="ECO:0000313" key="4">
    <source>
        <dbReference type="Proteomes" id="UP000078596"/>
    </source>
</evidence>
<dbReference type="OrthoDB" id="9776116at2"/>
<dbReference type="STRING" id="1860122.A9404_08470"/>
<protein>
    <recommendedName>
        <fullName evidence="2">DUF58 domain-containing protein</fullName>
    </recommendedName>
</protein>
<reference evidence="3 4" key="1">
    <citation type="submission" date="2016-06" db="EMBL/GenBank/DDBJ databases">
        <title>Insight into the functional genes involving in sulfur oxidation in Pearl River water.</title>
        <authorList>
            <person name="Luo J."/>
            <person name="Tan X."/>
            <person name="Lin W."/>
        </authorList>
    </citation>
    <scope>NUCLEOTIDE SEQUENCE [LARGE SCALE GENOMIC DNA]</scope>
    <source>
        <strain evidence="3 4">LS2</strain>
    </source>
</reference>
<feature type="domain" description="DUF58" evidence="2">
    <location>
        <begin position="77"/>
        <end position="291"/>
    </location>
</feature>
<evidence type="ECO:0000259" key="2">
    <source>
        <dbReference type="Pfam" id="PF01882"/>
    </source>
</evidence>